<dbReference type="Pfam" id="PF13838">
    <property type="entry name" value="Clathrin_H_link"/>
    <property type="match status" value="1"/>
</dbReference>
<dbReference type="PANTHER" id="PTHR10292">
    <property type="entry name" value="CLATHRIN HEAVY CHAIN RELATED"/>
    <property type="match status" value="1"/>
</dbReference>
<keyword evidence="1 2" id="KW-0175">Coiled coil</keyword>
<dbReference type="InterPro" id="IPR012331">
    <property type="entry name" value="Clathrin_H-chain_linker"/>
</dbReference>
<dbReference type="Pfam" id="PF15739">
    <property type="entry name" value="TSNAXIP1_N"/>
    <property type="match status" value="1"/>
</dbReference>
<feature type="coiled-coil region" evidence="2">
    <location>
        <begin position="86"/>
        <end position="158"/>
    </location>
</feature>
<gene>
    <name evidence="5" type="ORF">CVLEPA_LOCUS6850</name>
</gene>
<organism evidence="5 6">
    <name type="scientific">Clavelina lepadiformis</name>
    <name type="common">Light-bulb sea squirt</name>
    <name type="synonym">Ascidia lepadiformis</name>
    <dbReference type="NCBI Taxonomy" id="159417"/>
    <lineage>
        <taxon>Eukaryota</taxon>
        <taxon>Metazoa</taxon>
        <taxon>Chordata</taxon>
        <taxon>Tunicata</taxon>
        <taxon>Ascidiacea</taxon>
        <taxon>Aplousobranchia</taxon>
        <taxon>Clavelinidae</taxon>
        <taxon>Clavelina</taxon>
    </lineage>
</organism>
<proteinExistence type="predicted"/>
<feature type="region of interest" description="Disordered" evidence="3">
    <location>
        <begin position="159"/>
        <end position="182"/>
    </location>
</feature>
<evidence type="ECO:0000256" key="1">
    <source>
        <dbReference type="ARBA" id="ARBA00023054"/>
    </source>
</evidence>
<dbReference type="EMBL" id="CAWYQH010000046">
    <property type="protein sequence ID" value="CAK8677471.1"/>
    <property type="molecule type" value="Genomic_DNA"/>
</dbReference>
<keyword evidence="6" id="KW-1185">Reference proteome</keyword>
<dbReference type="SUPFAM" id="SSF48371">
    <property type="entry name" value="ARM repeat"/>
    <property type="match status" value="1"/>
</dbReference>
<evidence type="ECO:0000256" key="3">
    <source>
        <dbReference type="SAM" id="MobiDB-lite"/>
    </source>
</evidence>
<dbReference type="InterPro" id="IPR032755">
    <property type="entry name" value="TSNAXIP1_N"/>
</dbReference>
<evidence type="ECO:0000259" key="4">
    <source>
        <dbReference type="Pfam" id="PF15739"/>
    </source>
</evidence>
<accession>A0ABP0FCR0</accession>
<feature type="domain" description="Translin-associated factor X-interacting protein 1 N-terminal" evidence="4">
    <location>
        <begin position="45"/>
        <end position="155"/>
    </location>
</feature>
<dbReference type="Gene3D" id="1.25.40.30">
    <property type="match status" value="1"/>
</dbReference>
<dbReference type="Proteomes" id="UP001642483">
    <property type="component" value="Unassembled WGS sequence"/>
</dbReference>
<protein>
    <recommendedName>
        <fullName evidence="4">Translin-associated factor X-interacting protein 1 N-terminal domain-containing protein</fullName>
    </recommendedName>
</protein>
<name>A0ABP0FCR0_CLALP</name>
<dbReference type="InterPro" id="IPR016024">
    <property type="entry name" value="ARM-type_fold"/>
</dbReference>
<reference evidence="5 6" key="1">
    <citation type="submission" date="2024-02" db="EMBL/GenBank/DDBJ databases">
        <authorList>
            <person name="Daric V."/>
            <person name="Darras S."/>
        </authorList>
    </citation>
    <scope>NUCLEOTIDE SEQUENCE [LARGE SCALE GENOMIC DNA]</scope>
</reference>
<evidence type="ECO:0000256" key="2">
    <source>
        <dbReference type="SAM" id="Coils"/>
    </source>
</evidence>
<comment type="caution">
    <text evidence="5">The sequence shown here is derived from an EMBL/GenBank/DDBJ whole genome shotgun (WGS) entry which is preliminary data.</text>
</comment>
<sequence length="658" mass="75648">MDNLDSITPEALRPTQASRFSSQKSVLPPILCDKDKNFLAKVHLFVEEEKQKTRFNEDDQSSQRFAIYSEAFNLVVNHVTVYKDILADIKREYEECINALQNGQRDTLFIRNKIKALASLPSAIAGYQRRKIDLEEKLAILTADNERLQTQLDTLKIRDDQSEVTEEKQGRGETPEEFEEKRPIPGLTVAQWTDETILQESVSRLDRAMQEVLKQQKSAYVPISKKIETEALLQQRIKARDDTLSRGLELRKKNVKIKAALDALKTYKQKKEENRDFKEDLGEYMIKVLRGNRTLQRQLSWMDDGENASFEEDDPSKEKEAELILEYIDKFNDFFLDEEYEKAAVHAANSPRGVLRTMETLKRFCDVSRDYKSLPSPLLVYSEALMHSSAAQEHVVDEEMSLICARCALDENRPELIEHWISQPCITVSDELGSSLVEYSQKHPQYEDLCLAIAHEVFVEVQNHMEVCKTFYQLNQLSSLLDYSKNVAKFTTNQYLQLIRCCPSGRLAWNLCRPSNELTPDLEQVDHPMMSLYQATALPIRFDQAICALINADDVNAADIAARFLDDVYTDGFLENEDGYVIRSGDVTSLHRIVYDETDSEVADDVISDWMRVAQFCEDNDLTEVAMEIRAAQVVKKAIEKALRVIAQDEKEAFDYYT</sequence>
<dbReference type="PANTHER" id="PTHR10292:SF11">
    <property type="entry name" value="CLATHRIN HEAVY CHAIN LINKER DOMAIN-CONTAINING PROTEIN 1"/>
    <property type="match status" value="1"/>
</dbReference>
<evidence type="ECO:0000313" key="5">
    <source>
        <dbReference type="EMBL" id="CAK8677471.1"/>
    </source>
</evidence>
<evidence type="ECO:0000313" key="6">
    <source>
        <dbReference type="Proteomes" id="UP001642483"/>
    </source>
</evidence>